<evidence type="ECO:0000313" key="1">
    <source>
        <dbReference type="EMBL" id="SUQ37375.1"/>
    </source>
</evidence>
<dbReference type="AlphaFoldDB" id="A0A380S9M9"/>
<dbReference type="GeneID" id="66879841"/>
<sequence>MQKLSKKEAIEHLSRFRAASDSINDDLTNLSSKLLNMLTDLENKLDKTPEEQAICLKLGTLVEDVIRGTISSNEYNNSLWKDYTKVIKALGSSTDGDSNE</sequence>
<accession>A0A380S9M9</accession>
<protein>
    <submittedName>
        <fullName evidence="1">Uncharacterized protein</fullName>
    </submittedName>
</protein>
<dbReference type="OrthoDB" id="9977408at2"/>
<dbReference type="RefSeq" id="WP_040155150.1">
    <property type="nucleotide sequence ID" value="NZ_CCYO01000045.1"/>
</dbReference>
<dbReference type="EMBL" id="UHJG01000002">
    <property type="protein sequence ID" value="SUQ37375.1"/>
    <property type="molecule type" value="Genomic_DNA"/>
</dbReference>
<evidence type="ECO:0000313" key="2">
    <source>
        <dbReference type="Proteomes" id="UP000255169"/>
    </source>
</evidence>
<keyword evidence="2" id="KW-1185">Reference proteome</keyword>
<proteinExistence type="predicted"/>
<reference evidence="1 2" key="1">
    <citation type="submission" date="2018-06" db="EMBL/GenBank/DDBJ databases">
        <authorList>
            <consortium name="Pathogen Informatics"/>
            <person name="Doyle S."/>
        </authorList>
    </citation>
    <scope>NUCLEOTIDE SEQUENCE [LARGE SCALE GENOMIC DNA]</scope>
    <source>
        <strain evidence="1 2">NCTC10476</strain>
    </source>
</reference>
<dbReference type="Proteomes" id="UP000255169">
    <property type="component" value="Unassembled WGS sequence"/>
</dbReference>
<name>A0A380S9M9_YERRU</name>
<organism evidence="1 2">
    <name type="scientific">Yersinia ruckeri</name>
    <dbReference type="NCBI Taxonomy" id="29486"/>
    <lineage>
        <taxon>Bacteria</taxon>
        <taxon>Pseudomonadati</taxon>
        <taxon>Pseudomonadota</taxon>
        <taxon>Gammaproteobacteria</taxon>
        <taxon>Enterobacterales</taxon>
        <taxon>Yersiniaceae</taxon>
        <taxon>Yersinia</taxon>
    </lineage>
</organism>
<gene>
    <name evidence="1" type="ORF">NCTC10476_03499</name>
</gene>